<evidence type="ECO:0000313" key="2">
    <source>
        <dbReference type="EMBL" id="KAF7153464.1"/>
    </source>
</evidence>
<evidence type="ECO:0000256" key="1">
    <source>
        <dbReference type="SAM" id="Phobius"/>
    </source>
</evidence>
<sequence length="177" mass="20448">MSMELNRIAIALVGAVVAVVIWLGWSALNWVWLKPRRLERRLREQGLSGTSYKLLFGDVKDSSDMTERAKSSPIPFSQDILPRVVPFIHNSVETYGTLPTAVIAEILSWLQIENVKAFVCRRFKNIVPRDGFYSWLFYIRLERLLRVLSGFLDMPKDVIRKMYKKAGIQKELLFVTS</sequence>
<dbReference type="OrthoDB" id="1470350at2759"/>
<dbReference type="AlphaFoldDB" id="A0A834LYU3"/>
<dbReference type="Proteomes" id="UP000626092">
    <property type="component" value="Unassembled WGS sequence"/>
</dbReference>
<keyword evidence="3" id="KW-1185">Reference proteome</keyword>
<gene>
    <name evidence="2" type="ORF">RHSIM_Rhsim01G0109700</name>
</gene>
<evidence type="ECO:0000313" key="3">
    <source>
        <dbReference type="Proteomes" id="UP000626092"/>
    </source>
</evidence>
<evidence type="ECO:0008006" key="4">
    <source>
        <dbReference type="Google" id="ProtNLM"/>
    </source>
</evidence>
<name>A0A834LYU3_RHOSS</name>
<organism evidence="2 3">
    <name type="scientific">Rhododendron simsii</name>
    <name type="common">Sims's rhododendron</name>
    <dbReference type="NCBI Taxonomy" id="118357"/>
    <lineage>
        <taxon>Eukaryota</taxon>
        <taxon>Viridiplantae</taxon>
        <taxon>Streptophyta</taxon>
        <taxon>Embryophyta</taxon>
        <taxon>Tracheophyta</taxon>
        <taxon>Spermatophyta</taxon>
        <taxon>Magnoliopsida</taxon>
        <taxon>eudicotyledons</taxon>
        <taxon>Gunneridae</taxon>
        <taxon>Pentapetalae</taxon>
        <taxon>asterids</taxon>
        <taxon>Ericales</taxon>
        <taxon>Ericaceae</taxon>
        <taxon>Ericoideae</taxon>
        <taxon>Rhodoreae</taxon>
        <taxon>Rhododendron</taxon>
    </lineage>
</organism>
<comment type="caution">
    <text evidence="2">The sequence shown here is derived from an EMBL/GenBank/DDBJ whole genome shotgun (WGS) entry which is preliminary data.</text>
</comment>
<keyword evidence="1" id="KW-0472">Membrane</keyword>
<proteinExistence type="predicted"/>
<protein>
    <recommendedName>
        <fullName evidence="4">F-box domain-containing protein</fullName>
    </recommendedName>
</protein>
<keyword evidence="1" id="KW-1133">Transmembrane helix</keyword>
<accession>A0A834LYU3</accession>
<reference evidence="2" key="1">
    <citation type="submission" date="2019-11" db="EMBL/GenBank/DDBJ databases">
        <authorList>
            <person name="Liu Y."/>
            <person name="Hou J."/>
            <person name="Li T.-Q."/>
            <person name="Guan C.-H."/>
            <person name="Wu X."/>
            <person name="Wu H.-Z."/>
            <person name="Ling F."/>
            <person name="Zhang R."/>
            <person name="Shi X.-G."/>
            <person name="Ren J.-P."/>
            <person name="Chen E.-F."/>
            <person name="Sun J.-M."/>
        </authorList>
    </citation>
    <scope>NUCLEOTIDE SEQUENCE</scope>
    <source>
        <strain evidence="2">Adult_tree_wgs_1</strain>
        <tissue evidence="2">Leaves</tissue>
    </source>
</reference>
<feature type="transmembrane region" description="Helical" evidence="1">
    <location>
        <begin position="6"/>
        <end position="33"/>
    </location>
</feature>
<dbReference type="EMBL" id="WJXA01000001">
    <property type="protein sequence ID" value="KAF7153464.1"/>
    <property type="molecule type" value="Genomic_DNA"/>
</dbReference>
<keyword evidence="1" id="KW-0812">Transmembrane</keyword>